<dbReference type="AlphaFoldDB" id="A0A494Z3N3"/>
<reference evidence="1 2" key="1">
    <citation type="journal article" date="2015" name="Antonie Van Leeuwenhoek">
        <title>Oceanobacillus bengalensis sp. nov., a bacterium isolated from seawater of the Bay of Bengal.</title>
        <authorList>
            <person name="Yongchang O."/>
            <person name="Xiang W."/>
            <person name="Wang G."/>
        </authorList>
    </citation>
    <scope>NUCLEOTIDE SEQUENCE [LARGE SCALE GENOMIC DNA]</scope>
    <source>
        <strain evidence="1 2">MCCC 1K00260</strain>
    </source>
</reference>
<comment type="caution">
    <text evidence="1">The sequence shown here is derived from an EMBL/GenBank/DDBJ whole genome shotgun (WGS) entry which is preliminary data.</text>
</comment>
<accession>A0A494Z3N3</accession>
<protein>
    <submittedName>
        <fullName evidence="1">Uncharacterized protein</fullName>
    </submittedName>
</protein>
<evidence type="ECO:0000313" key="1">
    <source>
        <dbReference type="EMBL" id="RKQ17066.1"/>
    </source>
</evidence>
<proteinExistence type="predicted"/>
<name>A0A494Z3N3_9BACI</name>
<sequence>MDIRLKAEKLLGEIGYFNLEFQNESKIDDGIFFYWNIGYLDAAMIIQVTINNNIVEIMDCYAYEENTLLH</sequence>
<evidence type="ECO:0000313" key="2">
    <source>
        <dbReference type="Proteomes" id="UP000281813"/>
    </source>
</evidence>
<gene>
    <name evidence="1" type="ORF">D8M05_05185</name>
</gene>
<dbReference type="RefSeq" id="WP_121129344.1">
    <property type="nucleotide sequence ID" value="NZ_JBHUFK010000041.1"/>
</dbReference>
<organism evidence="1 2">
    <name type="scientific">Oceanobacillus bengalensis</name>
    <dbReference type="NCBI Taxonomy" id="1435466"/>
    <lineage>
        <taxon>Bacteria</taxon>
        <taxon>Bacillati</taxon>
        <taxon>Bacillota</taxon>
        <taxon>Bacilli</taxon>
        <taxon>Bacillales</taxon>
        <taxon>Bacillaceae</taxon>
        <taxon>Oceanobacillus</taxon>
    </lineage>
</organism>
<keyword evidence="2" id="KW-1185">Reference proteome</keyword>
<dbReference type="Proteomes" id="UP000281813">
    <property type="component" value="Unassembled WGS sequence"/>
</dbReference>
<dbReference type="EMBL" id="RBZO01000006">
    <property type="protein sequence ID" value="RKQ17066.1"/>
    <property type="molecule type" value="Genomic_DNA"/>
</dbReference>